<dbReference type="SUPFAM" id="SSF46785">
    <property type="entry name" value="Winged helix' DNA-binding domain"/>
    <property type="match status" value="1"/>
</dbReference>
<dbReference type="InterPro" id="IPR036390">
    <property type="entry name" value="WH_DNA-bd_sf"/>
</dbReference>
<dbReference type="InterPro" id="IPR001845">
    <property type="entry name" value="HTH_ArsR_DNA-bd_dom"/>
</dbReference>
<name>A0A7Z8P0J0_9EURY</name>
<comment type="caution">
    <text evidence="3">The sequence shown here is derived from an EMBL/GenBank/DDBJ whole genome shotgun (WGS) entry which is preliminary data.</text>
</comment>
<proteinExistence type="predicted"/>
<dbReference type="EMBL" id="VIAQ01000019">
    <property type="protein sequence ID" value="TQD23974.1"/>
    <property type="molecule type" value="Genomic_DNA"/>
</dbReference>
<organism evidence="3 4">
    <name type="scientific">Methanolobus vulcani</name>
    <dbReference type="NCBI Taxonomy" id="38026"/>
    <lineage>
        <taxon>Archaea</taxon>
        <taxon>Methanobacteriati</taxon>
        <taxon>Methanobacteriota</taxon>
        <taxon>Stenosarchaea group</taxon>
        <taxon>Methanomicrobia</taxon>
        <taxon>Methanosarcinales</taxon>
        <taxon>Methanosarcinaceae</taxon>
        <taxon>Methanolobus</taxon>
    </lineage>
</organism>
<dbReference type="AlphaFoldDB" id="A0A7Z8P0J0"/>
<dbReference type="GO" id="GO:0003700">
    <property type="term" value="F:DNA-binding transcription factor activity"/>
    <property type="evidence" value="ECO:0007669"/>
    <property type="project" value="InterPro"/>
</dbReference>
<dbReference type="Proteomes" id="UP000319335">
    <property type="component" value="Unassembled WGS sequence"/>
</dbReference>
<accession>A0A7Z8P0J0</accession>
<evidence type="ECO:0000313" key="4">
    <source>
        <dbReference type="Proteomes" id="UP000319335"/>
    </source>
</evidence>
<feature type="coiled-coil region" evidence="1">
    <location>
        <begin position="7"/>
        <end position="34"/>
    </location>
</feature>
<evidence type="ECO:0000256" key="1">
    <source>
        <dbReference type="SAM" id="Coils"/>
    </source>
</evidence>
<reference evidence="3 4" key="1">
    <citation type="submission" date="2019-06" db="EMBL/GenBank/DDBJ databases">
        <title>Draft genome sequence of Methanolobus vulcani B1d.</title>
        <authorList>
            <person name="Creighbaum A.J."/>
            <person name="Ticak T."/>
            <person name="Hariraju D."/>
            <person name="Arivett B.A."/>
            <person name="Ferguson D.J.Jr."/>
        </authorList>
    </citation>
    <scope>NUCLEOTIDE SEQUENCE [LARGE SCALE GENOMIC DNA]</scope>
    <source>
        <strain evidence="3 4">B1d</strain>
    </source>
</reference>
<protein>
    <submittedName>
        <fullName evidence="3">Helix-turn-helix transcriptional regulator</fullName>
    </submittedName>
</protein>
<dbReference type="InterPro" id="IPR036388">
    <property type="entry name" value="WH-like_DNA-bd_sf"/>
</dbReference>
<sequence length="120" mass="13986">MLDSELLEQIVTNLKEINSKLDKLIVQVENRDEQISEKERIMAESLDVITLLSLPDHLRTTATTLFEIGPATADEISKITNKERAVESNYLNQLVRMNHVRKYREGRKVYFRINDSLKKK</sequence>
<dbReference type="PROSITE" id="PS50987">
    <property type="entry name" value="HTH_ARSR_2"/>
    <property type="match status" value="1"/>
</dbReference>
<evidence type="ECO:0000259" key="2">
    <source>
        <dbReference type="PROSITE" id="PS50987"/>
    </source>
</evidence>
<dbReference type="Gene3D" id="1.10.10.10">
    <property type="entry name" value="Winged helix-like DNA-binding domain superfamily/Winged helix DNA-binding domain"/>
    <property type="match status" value="1"/>
</dbReference>
<gene>
    <name evidence="3" type="ORF">FKV42_12300</name>
</gene>
<feature type="domain" description="HTH arsR-type" evidence="2">
    <location>
        <begin position="37"/>
        <end position="120"/>
    </location>
</feature>
<evidence type="ECO:0000313" key="3">
    <source>
        <dbReference type="EMBL" id="TQD23974.1"/>
    </source>
</evidence>
<keyword evidence="4" id="KW-1185">Reference proteome</keyword>
<keyword evidence="1" id="KW-0175">Coiled coil</keyword>
<dbReference type="OrthoDB" id="123711at2157"/>